<dbReference type="EMBL" id="GG745604">
    <property type="protein sequence ID" value="EFD92365.1"/>
    <property type="molecule type" value="Genomic_DNA"/>
</dbReference>
<evidence type="ECO:0000313" key="2">
    <source>
        <dbReference type="EMBL" id="EFD92365.1"/>
    </source>
</evidence>
<dbReference type="InterPro" id="IPR058562">
    <property type="entry name" value="MJ0586_N"/>
</dbReference>
<dbReference type="Pfam" id="PF01381">
    <property type="entry name" value="HTH_3"/>
    <property type="match status" value="1"/>
</dbReference>
<feature type="domain" description="HTH cro/C1-type" evidence="1">
    <location>
        <begin position="64"/>
        <end position="118"/>
    </location>
</feature>
<name>D6GWP0_PARA5</name>
<dbReference type="Proteomes" id="UP000009376">
    <property type="component" value="Unassembled WGS sequence"/>
</dbReference>
<dbReference type="Gene3D" id="1.10.260.40">
    <property type="entry name" value="lambda repressor-like DNA-binding domains"/>
    <property type="match status" value="1"/>
</dbReference>
<dbReference type="SUPFAM" id="SSF47413">
    <property type="entry name" value="lambda repressor-like DNA-binding domains"/>
    <property type="match status" value="1"/>
</dbReference>
<protein>
    <submittedName>
        <fullName evidence="2">Helix-turn-helix domain protein</fullName>
    </submittedName>
</protein>
<evidence type="ECO:0000313" key="3">
    <source>
        <dbReference type="Proteomes" id="UP000009376"/>
    </source>
</evidence>
<evidence type="ECO:0000259" key="1">
    <source>
        <dbReference type="PROSITE" id="PS50943"/>
    </source>
</evidence>
<dbReference type="InterPro" id="IPR010982">
    <property type="entry name" value="Lambda_DNA-bd_dom_sf"/>
</dbReference>
<reference evidence="2 3" key="1">
    <citation type="journal article" date="2010" name="Proc. Natl. Acad. Sci. U.S.A.">
        <title>Enigmatic, ultrasmall, uncultivated Archaea.</title>
        <authorList>
            <person name="Baker B.J."/>
            <person name="Comolli L.R."/>
            <person name="Dick G.J."/>
            <person name="Hauser L.J."/>
            <person name="Hyatt D."/>
            <person name="Dill B.D."/>
            <person name="Land M.L."/>
            <person name="Verberkmoes N.C."/>
            <person name="Hettich R.L."/>
            <person name="Banfield J.F."/>
        </authorList>
    </citation>
    <scope>NUCLEOTIDE SEQUENCE [LARGE SCALE GENOMIC DNA]</scope>
</reference>
<dbReference type="GO" id="GO:0003677">
    <property type="term" value="F:DNA binding"/>
    <property type="evidence" value="ECO:0007669"/>
    <property type="project" value="InterPro"/>
</dbReference>
<dbReference type="AlphaFoldDB" id="D6GWP0"/>
<dbReference type="Pfam" id="PF26602">
    <property type="entry name" value="HVO_2718_N"/>
    <property type="match status" value="1"/>
</dbReference>
<dbReference type="InterPro" id="IPR001387">
    <property type="entry name" value="Cro/C1-type_HTH"/>
</dbReference>
<accession>D6GWP0</accession>
<dbReference type="CDD" id="cd00093">
    <property type="entry name" value="HTH_XRE"/>
    <property type="match status" value="1"/>
</dbReference>
<sequence>MNCEICGAFEDTLTNVEIEGASMNVCTKCSKYGKYSGKAETISINTKSTSLYDNELKENFADIIKEELSKSGLSVEEISSNIKCSPNDIRKIIKGKMLPDLDTSRKLERFFRVSLYDVNTKKDVKLISKDTDLSFGDVVEIKKKR</sequence>
<dbReference type="PROSITE" id="PS50943">
    <property type="entry name" value="HTH_CROC1"/>
    <property type="match status" value="1"/>
</dbReference>
<dbReference type="SMART" id="SM00530">
    <property type="entry name" value="HTH_XRE"/>
    <property type="match status" value="1"/>
</dbReference>
<proteinExistence type="predicted"/>
<organism evidence="2 3">
    <name type="scientific">Candidatus Parvarchaeum acidophilus ARMAN-5</name>
    <dbReference type="NCBI Taxonomy" id="662762"/>
    <lineage>
        <taxon>Archaea</taxon>
        <taxon>Candidatus Parvarchaeota</taxon>
        <taxon>Candidatus Parvarchaeum</taxon>
    </lineage>
</organism>
<gene>
    <name evidence="2" type="ORF">BJBARM5_0909</name>
</gene>